<name>A0A179FKR2_PURLI</name>
<feature type="transmembrane region" description="Helical" evidence="6">
    <location>
        <begin position="119"/>
        <end position="142"/>
    </location>
</feature>
<dbReference type="InterPro" id="IPR006153">
    <property type="entry name" value="Cation/H_exchanger_TM"/>
</dbReference>
<dbReference type="Pfam" id="PF00999">
    <property type="entry name" value="Na_H_Exchanger"/>
    <property type="match status" value="1"/>
</dbReference>
<gene>
    <name evidence="8" type="ORF">VFPFJ_11256</name>
</gene>
<evidence type="ECO:0000256" key="5">
    <source>
        <dbReference type="SAM" id="MobiDB-lite"/>
    </source>
</evidence>
<dbReference type="Proteomes" id="UP000078340">
    <property type="component" value="Unassembled WGS sequence"/>
</dbReference>
<evidence type="ECO:0000256" key="4">
    <source>
        <dbReference type="ARBA" id="ARBA00023136"/>
    </source>
</evidence>
<feature type="region of interest" description="Disordered" evidence="5">
    <location>
        <begin position="740"/>
        <end position="780"/>
    </location>
</feature>
<feature type="compositionally biased region" description="Acidic residues" evidence="5">
    <location>
        <begin position="740"/>
        <end position="750"/>
    </location>
</feature>
<feature type="transmembrane region" description="Helical" evidence="6">
    <location>
        <begin position="331"/>
        <end position="350"/>
    </location>
</feature>
<feature type="transmembrane region" description="Helical" evidence="6">
    <location>
        <begin position="224"/>
        <end position="245"/>
    </location>
</feature>
<comment type="subcellular location">
    <subcellularLocation>
        <location evidence="1">Membrane</location>
        <topology evidence="1">Multi-pass membrane protein</topology>
    </subcellularLocation>
</comment>
<reference evidence="8 9" key="1">
    <citation type="submission" date="2016-02" db="EMBL/GenBank/DDBJ databases">
        <title>Biosynthesis of antibiotic leucinostatins and their inhibition on Phytophthora in bio-control Purpureocillium lilacinum.</title>
        <authorList>
            <person name="Wang G."/>
            <person name="Liu Z."/>
            <person name="Lin R."/>
            <person name="Li E."/>
            <person name="Mao Z."/>
            <person name="Ling J."/>
            <person name="Yin W."/>
            <person name="Xie B."/>
        </authorList>
    </citation>
    <scope>NUCLEOTIDE SEQUENCE [LARGE SCALE GENOMIC DNA]</scope>
    <source>
        <strain evidence="8">PLFJ-1</strain>
    </source>
</reference>
<evidence type="ECO:0000313" key="8">
    <source>
        <dbReference type="EMBL" id="OAQ65599.1"/>
    </source>
</evidence>
<dbReference type="GO" id="GO:0120029">
    <property type="term" value="P:proton export across plasma membrane"/>
    <property type="evidence" value="ECO:0007669"/>
    <property type="project" value="InterPro"/>
</dbReference>
<feature type="domain" description="Cation/H+ exchanger transmembrane" evidence="7">
    <location>
        <begin position="30"/>
        <end position="437"/>
    </location>
</feature>
<dbReference type="EMBL" id="LSBI01000025">
    <property type="protein sequence ID" value="OAQ65599.1"/>
    <property type="molecule type" value="Genomic_DNA"/>
</dbReference>
<dbReference type="InterPro" id="IPR004712">
    <property type="entry name" value="Na+/H+_antiporter_fungi"/>
</dbReference>
<evidence type="ECO:0000256" key="3">
    <source>
        <dbReference type="ARBA" id="ARBA00022989"/>
    </source>
</evidence>
<dbReference type="GO" id="GO:0042391">
    <property type="term" value="P:regulation of membrane potential"/>
    <property type="evidence" value="ECO:0007669"/>
    <property type="project" value="InterPro"/>
</dbReference>
<organism evidence="8 9">
    <name type="scientific">Purpureocillium lilacinum</name>
    <name type="common">Paecilomyces lilacinus</name>
    <dbReference type="NCBI Taxonomy" id="33203"/>
    <lineage>
        <taxon>Eukaryota</taxon>
        <taxon>Fungi</taxon>
        <taxon>Dikarya</taxon>
        <taxon>Ascomycota</taxon>
        <taxon>Pezizomycotina</taxon>
        <taxon>Sordariomycetes</taxon>
        <taxon>Hypocreomycetidae</taxon>
        <taxon>Hypocreales</taxon>
        <taxon>Ophiocordycipitaceae</taxon>
        <taxon>Purpureocillium</taxon>
    </lineage>
</organism>
<keyword evidence="4 6" id="KW-0472">Membrane</keyword>
<evidence type="ECO:0000256" key="6">
    <source>
        <dbReference type="SAM" id="Phobius"/>
    </source>
</evidence>
<dbReference type="AlphaFoldDB" id="A0A179FKR2"/>
<feature type="transmembrane region" description="Helical" evidence="6">
    <location>
        <begin position="257"/>
        <end position="285"/>
    </location>
</feature>
<accession>A0A179FKR2</accession>
<feature type="transmembrane region" description="Helical" evidence="6">
    <location>
        <begin position="12"/>
        <end position="35"/>
    </location>
</feature>
<feature type="transmembrane region" description="Helical" evidence="6">
    <location>
        <begin position="371"/>
        <end position="390"/>
    </location>
</feature>
<dbReference type="Gene3D" id="1.25.40.20">
    <property type="entry name" value="Ankyrin repeat-containing domain"/>
    <property type="match status" value="1"/>
</dbReference>
<evidence type="ECO:0000256" key="1">
    <source>
        <dbReference type="ARBA" id="ARBA00004141"/>
    </source>
</evidence>
<dbReference type="InterPro" id="IPR038770">
    <property type="entry name" value="Na+/solute_symporter_sf"/>
</dbReference>
<proteinExistence type="predicted"/>
<protein>
    <submittedName>
        <fullName evidence="8">Na/H antiporter</fullName>
    </submittedName>
</protein>
<dbReference type="InterPro" id="IPR036770">
    <property type="entry name" value="Ankyrin_rpt-contain_sf"/>
</dbReference>
<dbReference type="GO" id="GO:0036376">
    <property type="term" value="P:sodium ion export across plasma membrane"/>
    <property type="evidence" value="ECO:0007669"/>
    <property type="project" value="InterPro"/>
</dbReference>
<keyword evidence="2 6" id="KW-0812">Transmembrane</keyword>
<dbReference type="GO" id="GO:0015385">
    <property type="term" value="F:sodium:proton antiporter activity"/>
    <property type="evidence" value="ECO:0007669"/>
    <property type="project" value="InterPro"/>
</dbReference>
<dbReference type="Gene3D" id="1.20.1530.20">
    <property type="match status" value="1"/>
</dbReference>
<dbReference type="PANTHER" id="PTHR31382">
    <property type="entry name" value="NA(+)/H(+) ANTIPORTER"/>
    <property type="match status" value="1"/>
</dbReference>
<keyword evidence="3 6" id="KW-1133">Transmembrane helix</keyword>
<sequence>MDNIWAVPLQLSNFNIVVTVLGGFISVFGLVSFLLKEKFYLSEALISFLVGVAFGPHGANFIRPRDYAECDQNGVTDIECRDNLNAITLNFSRLVLGVQLVLAGVQLPSKYLKNEWKSILLLVGPGMAAMWIATSLLVWGFARTPSFLHALAVGACVTPTDPVLSAVIVKGKFADHNIPKDLQNVIIAESGANDGLGYPFLFFALYLIKYVGSGATSGGAGDAIGLWFAYTWGYTIILSIMYGAVERNYVDRESFLVFAIALALFVLGTCGLIGTDDVLACFIAGNTFTWDDWFRLETKDDSLQPTVDMLLNVTIFLWYGAYLPWDQFGGNAVISTWRLVIIGALVLILRRLPWIFGMHKWINQIEEVRQAIFVGFFGPIGVSAVFYLFVSLEFIEEHLSDTKGVPRSDVENLAETIRVVVWFLAVCSIIVHGLSIPLGKPGYLAPRTIGRVLSESLSDEPNAVEARRRIPVLGKYLIGESGLPLGPGFLAQDSILGQHCHRNDAVCRAIIRRFANEGVPIDATTANGTTALGVAFGCMNLAAVEEFLNLGANPNIVPRDVHDCGPLEKILSFQRHNGDEDEQRRLDIVKRLVKNGANINRCTGNNFPCDGPPLWLACPKYLRIAEYLLENGARTDIPIITKWPDNDGARYIIAALFVECDSDGFMGCIAEDTVQELEEALVLLLQHGAPIDEVSNSDGGEWYDDADGDYYDTRDSSHYADGDSALLKNLSLEHLQEAIETEFSDSDADSGEGTTDKNGEIQRMLADTTEYPEAVSDDDT</sequence>
<dbReference type="PANTHER" id="PTHR31382:SF1">
    <property type="entry name" value="SODIUM ION_PROTON EXCHANGER (EUROFUNG)"/>
    <property type="match status" value="1"/>
</dbReference>
<evidence type="ECO:0000313" key="9">
    <source>
        <dbReference type="Proteomes" id="UP000078340"/>
    </source>
</evidence>
<evidence type="ECO:0000259" key="7">
    <source>
        <dbReference type="Pfam" id="PF00999"/>
    </source>
</evidence>
<dbReference type="GO" id="GO:0005886">
    <property type="term" value="C:plasma membrane"/>
    <property type="evidence" value="ECO:0007669"/>
    <property type="project" value="InterPro"/>
</dbReference>
<comment type="caution">
    <text evidence="8">The sequence shown here is derived from an EMBL/GenBank/DDBJ whole genome shotgun (WGS) entry which is preliminary data.</text>
</comment>
<dbReference type="SUPFAM" id="SSF48403">
    <property type="entry name" value="Ankyrin repeat"/>
    <property type="match status" value="1"/>
</dbReference>
<evidence type="ECO:0000256" key="2">
    <source>
        <dbReference type="ARBA" id="ARBA00022692"/>
    </source>
</evidence>
<feature type="transmembrane region" description="Helical" evidence="6">
    <location>
        <begin position="196"/>
        <end position="212"/>
    </location>
</feature>